<comment type="subcellular location">
    <subcellularLocation>
        <location evidence="1">Mitochondrion membrane</location>
        <topology evidence="1">Multi-pass membrane protein</topology>
    </subcellularLocation>
</comment>
<feature type="transmembrane region" description="Helical" evidence="9">
    <location>
        <begin position="200"/>
        <end position="220"/>
    </location>
</feature>
<keyword evidence="7" id="KW-0496">Mitochondrion</keyword>
<gene>
    <name evidence="10" type="ORF">HK100_010534</name>
</gene>
<feature type="non-terminal residue" evidence="10">
    <location>
        <position position="225"/>
    </location>
</feature>
<keyword evidence="6 9" id="KW-1133">Transmembrane helix</keyword>
<dbReference type="AlphaFoldDB" id="A0AAD5SSG7"/>
<name>A0AAD5SSG7_9FUNG</name>
<dbReference type="GO" id="GO:0005743">
    <property type="term" value="C:mitochondrial inner membrane"/>
    <property type="evidence" value="ECO:0007669"/>
    <property type="project" value="TreeGrafter"/>
</dbReference>
<keyword evidence="8 9" id="KW-0472">Membrane</keyword>
<protein>
    <submittedName>
        <fullName evidence="10">Uncharacterized protein</fullName>
    </submittedName>
</protein>
<evidence type="ECO:0000313" key="11">
    <source>
        <dbReference type="Proteomes" id="UP001211907"/>
    </source>
</evidence>
<comment type="caution">
    <text evidence="10">The sequence shown here is derived from an EMBL/GenBank/DDBJ whole genome shotgun (WGS) entry which is preliminary data.</text>
</comment>
<feature type="non-terminal residue" evidence="10">
    <location>
        <position position="1"/>
    </location>
</feature>
<comment type="similarity">
    <text evidence="2">Belongs to the sideroflexin family.</text>
</comment>
<organism evidence="10 11">
    <name type="scientific">Physocladia obscura</name>
    <dbReference type="NCBI Taxonomy" id="109957"/>
    <lineage>
        <taxon>Eukaryota</taxon>
        <taxon>Fungi</taxon>
        <taxon>Fungi incertae sedis</taxon>
        <taxon>Chytridiomycota</taxon>
        <taxon>Chytridiomycota incertae sedis</taxon>
        <taxon>Chytridiomycetes</taxon>
        <taxon>Chytridiales</taxon>
        <taxon>Chytriomycetaceae</taxon>
        <taxon>Physocladia</taxon>
    </lineage>
</organism>
<evidence type="ECO:0000256" key="8">
    <source>
        <dbReference type="ARBA" id="ARBA00023136"/>
    </source>
</evidence>
<feature type="transmembrane region" description="Helical" evidence="9">
    <location>
        <begin position="27"/>
        <end position="49"/>
    </location>
</feature>
<feature type="transmembrane region" description="Helical" evidence="9">
    <location>
        <begin position="158"/>
        <end position="180"/>
    </location>
</feature>
<dbReference type="EMBL" id="JADGJH010005854">
    <property type="protein sequence ID" value="KAJ3079016.1"/>
    <property type="molecule type" value="Genomic_DNA"/>
</dbReference>
<keyword evidence="4 9" id="KW-0812">Transmembrane</keyword>
<dbReference type="PANTHER" id="PTHR11153:SF6">
    <property type="entry name" value="SIDEROFLEXIN-5"/>
    <property type="match status" value="1"/>
</dbReference>
<dbReference type="InterPro" id="IPR004686">
    <property type="entry name" value="Mtc"/>
</dbReference>
<feature type="transmembrane region" description="Helical" evidence="9">
    <location>
        <begin position="112"/>
        <end position="129"/>
    </location>
</feature>
<reference evidence="10" key="1">
    <citation type="submission" date="2020-05" db="EMBL/GenBank/DDBJ databases">
        <title>Phylogenomic resolution of chytrid fungi.</title>
        <authorList>
            <person name="Stajich J.E."/>
            <person name="Amses K."/>
            <person name="Simmons R."/>
            <person name="Seto K."/>
            <person name="Myers J."/>
            <person name="Bonds A."/>
            <person name="Quandt C.A."/>
            <person name="Barry K."/>
            <person name="Liu P."/>
            <person name="Grigoriev I."/>
            <person name="Longcore J.E."/>
            <person name="James T.Y."/>
        </authorList>
    </citation>
    <scope>NUCLEOTIDE SEQUENCE</scope>
    <source>
        <strain evidence="10">JEL0513</strain>
    </source>
</reference>
<evidence type="ECO:0000256" key="4">
    <source>
        <dbReference type="ARBA" id="ARBA00022692"/>
    </source>
</evidence>
<sequence>VDSNFHSDTGEKILLPFRMASFVPTNALIVAGMLVPNPSIASILFWQWVNQSVNVAFNYCNANKTIEMNVSETVFAYGTAVASSCTIAVGLNEYVKRAKGFSPSTVKLLGRAVPFAAVAAAGTLNVFLMRSKEISEGISVIDSNGEVVGKSQSAGWSAISQVAVSRVATAFPAVFLPSIIMGQLEKTKFLKSNPRLHAPVNLITICGSLMAALPCAIALFPQIAE</sequence>
<dbReference type="GO" id="GO:0015075">
    <property type="term" value="F:monoatomic ion transmembrane transporter activity"/>
    <property type="evidence" value="ECO:0007669"/>
    <property type="project" value="InterPro"/>
</dbReference>
<proteinExistence type="inferred from homology"/>
<evidence type="ECO:0000256" key="2">
    <source>
        <dbReference type="ARBA" id="ARBA00005974"/>
    </source>
</evidence>
<evidence type="ECO:0000256" key="6">
    <source>
        <dbReference type="ARBA" id="ARBA00022989"/>
    </source>
</evidence>
<evidence type="ECO:0000313" key="10">
    <source>
        <dbReference type="EMBL" id="KAJ3079016.1"/>
    </source>
</evidence>
<dbReference type="GO" id="GO:1990542">
    <property type="term" value="P:mitochondrial transmembrane transport"/>
    <property type="evidence" value="ECO:0007669"/>
    <property type="project" value="TreeGrafter"/>
</dbReference>
<keyword evidence="11" id="KW-1185">Reference proteome</keyword>
<dbReference type="Proteomes" id="UP001211907">
    <property type="component" value="Unassembled WGS sequence"/>
</dbReference>
<evidence type="ECO:0000256" key="3">
    <source>
        <dbReference type="ARBA" id="ARBA00022448"/>
    </source>
</evidence>
<feature type="transmembrane region" description="Helical" evidence="9">
    <location>
        <begin position="74"/>
        <end position="91"/>
    </location>
</feature>
<dbReference type="PANTHER" id="PTHR11153">
    <property type="entry name" value="SIDEROFLEXIN"/>
    <property type="match status" value="1"/>
</dbReference>
<evidence type="ECO:0000256" key="5">
    <source>
        <dbReference type="ARBA" id="ARBA00022970"/>
    </source>
</evidence>
<dbReference type="Pfam" id="PF03820">
    <property type="entry name" value="SFXNs"/>
    <property type="match status" value="1"/>
</dbReference>
<keyword evidence="5" id="KW-0029">Amino-acid transport</keyword>
<evidence type="ECO:0000256" key="9">
    <source>
        <dbReference type="SAM" id="Phobius"/>
    </source>
</evidence>
<accession>A0AAD5SSG7</accession>
<evidence type="ECO:0000256" key="7">
    <source>
        <dbReference type="ARBA" id="ARBA00023128"/>
    </source>
</evidence>
<evidence type="ECO:0000256" key="1">
    <source>
        <dbReference type="ARBA" id="ARBA00004225"/>
    </source>
</evidence>
<dbReference type="GO" id="GO:0006865">
    <property type="term" value="P:amino acid transport"/>
    <property type="evidence" value="ECO:0007669"/>
    <property type="project" value="UniProtKB-KW"/>
</dbReference>
<keyword evidence="3" id="KW-0813">Transport</keyword>